<proteinExistence type="predicted"/>
<reference evidence="2 3" key="1">
    <citation type="journal article" date="2015" name="Nature">
        <title>rRNA introns, odd ribosomes, and small enigmatic genomes across a large radiation of phyla.</title>
        <authorList>
            <person name="Brown C.T."/>
            <person name="Hug L.A."/>
            <person name="Thomas B.C."/>
            <person name="Sharon I."/>
            <person name="Castelle C.J."/>
            <person name="Singh A."/>
            <person name="Wilkins M.J."/>
            <person name="Williams K.H."/>
            <person name="Banfield J.F."/>
        </authorList>
    </citation>
    <scope>NUCLEOTIDE SEQUENCE [LARGE SCALE GENOMIC DNA]</scope>
</reference>
<evidence type="ECO:0000313" key="2">
    <source>
        <dbReference type="EMBL" id="KKS08890.1"/>
    </source>
</evidence>
<dbReference type="EMBL" id="LCBL01000004">
    <property type="protein sequence ID" value="KKS08890.1"/>
    <property type="molecule type" value="Genomic_DNA"/>
</dbReference>
<dbReference type="Gene3D" id="2.60.40.680">
    <property type="match status" value="1"/>
</dbReference>
<evidence type="ECO:0000256" key="1">
    <source>
        <dbReference type="SAM" id="Phobius"/>
    </source>
</evidence>
<keyword evidence="1" id="KW-0472">Membrane</keyword>
<accession>A0A0G0W7E6</accession>
<name>A0A0G0W7E6_UNCC2</name>
<keyword evidence="1" id="KW-0812">Transmembrane</keyword>
<sequence length="378" mass="42830">MKKITFLLKNYRFSLKISTLELAFYIAIIISAFFFSNQFLNRAKYPTSNTAIKLQMENKKQATSNLSLIMARGSFNINEEIPVKIHITATDGSNMAQINLNYLPGNISFTRMDRTNSVCSDLRNIISNSESGTVSFECRLGSQEKKKTSGLVATAQFIAKGSGNNIFTFNDKDTYVISAQNQRTNLSYETPLGNYIYIFSDSGKEPLLPPKTPVSSLTHPNQATWYKDPNITFEWLRSDDIKEFEYCYNQNRLNCEAWKKTTDSSVAIQSQDGNWYFHVQAVSDKGKGPLNTFKINIDQTPPEEIKPIIESKNIKFNREDNESGIKTANIVIDGQKFENIDDSFIIPELKAKNHHVTIEIIDNAGNIQKKTFTLTANK</sequence>
<keyword evidence="1" id="KW-1133">Transmembrane helix</keyword>
<organism evidence="2 3">
    <name type="scientific">candidate division CPR2 bacterium GW2011_GWC1_41_48</name>
    <dbReference type="NCBI Taxonomy" id="1618344"/>
    <lineage>
        <taxon>Bacteria</taxon>
        <taxon>Bacteria division CPR2</taxon>
    </lineage>
</organism>
<feature type="transmembrane region" description="Helical" evidence="1">
    <location>
        <begin position="20"/>
        <end position="40"/>
    </location>
</feature>
<gene>
    <name evidence="2" type="ORF">UU65_C0004G0101</name>
</gene>
<dbReference type="Proteomes" id="UP000033869">
    <property type="component" value="Unassembled WGS sequence"/>
</dbReference>
<comment type="caution">
    <text evidence="2">The sequence shown here is derived from an EMBL/GenBank/DDBJ whole genome shotgun (WGS) entry which is preliminary data.</text>
</comment>
<dbReference type="AlphaFoldDB" id="A0A0G0W7E6"/>
<evidence type="ECO:0000313" key="3">
    <source>
        <dbReference type="Proteomes" id="UP000033869"/>
    </source>
</evidence>
<protein>
    <recommendedName>
        <fullName evidence="4">Cohesin domain-containing protein</fullName>
    </recommendedName>
</protein>
<evidence type="ECO:0008006" key="4">
    <source>
        <dbReference type="Google" id="ProtNLM"/>
    </source>
</evidence>